<protein>
    <recommendedName>
        <fullName evidence="2">Trm112 family protein</fullName>
    </recommendedName>
</protein>
<name>A0A381RB78_9ZZZZ</name>
<evidence type="ECO:0008006" key="2">
    <source>
        <dbReference type="Google" id="ProtNLM"/>
    </source>
</evidence>
<accession>A0A381RB78</accession>
<proteinExistence type="predicted"/>
<evidence type="ECO:0000313" key="1">
    <source>
        <dbReference type="EMBL" id="SUZ89016.1"/>
    </source>
</evidence>
<dbReference type="EMBL" id="UINC01001799">
    <property type="protein sequence ID" value="SUZ89016.1"/>
    <property type="molecule type" value="Genomic_DNA"/>
</dbReference>
<dbReference type="AlphaFoldDB" id="A0A381RB78"/>
<dbReference type="Gene3D" id="2.20.25.10">
    <property type="match status" value="1"/>
</dbReference>
<dbReference type="InterPro" id="IPR005651">
    <property type="entry name" value="Trm112-like"/>
</dbReference>
<reference evidence="1" key="1">
    <citation type="submission" date="2018-05" db="EMBL/GenBank/DDBJ databases">
        <authorList>
            <person name="Lanie J.A."/>
            <person name="Ng W.-L."/>
            <person name="Kazmierczak K.M."/>
            <person name="Andrzejewski T.M."/>
            <person name="Davidsen T.M."/>
            <person name="Wayne K.J."/>
            <person name="Tettelin H."/>
            <person name="Glass J.I."/>
            <person name="Rusch D."/>
            <person name="Podicherti R."/>
            <person name="Tsui H.-C.T."/>
            <person name="Winkler M.E."/>
        </authorList>
    </citation>
    <scope>NUCLEOTIDE SEQUENCE</scope>
</reference>
<organism evidence="1">
    <name type="scientific">marine metagenome</name>
    <dbReference type="NCBI Taxonomy" id="408172"/>
    <lineage>
        <taxon>unclassified sequences</taxon>
        <taxon>metagenomes</taxon>
        <taxon>ecological metagenomes</taxon>
    </lineage>
</organism>
<dbReference type="Pfam" id="PF03966">
    <property type="entry name" value="Trm112p"/>
    <property type="match status" value="1"/>
</dbReference>
<dbReference type="SUPFAM" id="SSF158997">
    <property type="entry name" value="Trm112p-like"/>
    <property type="match status" value="1"/>
</dbReference>
<gene>
    <name evidence="1" type="ORF">METZ01_LOCUS41870</name>
</gene>
<sequence length="81" mass="8885">MIAAELLEILACPEDKTPVHLAGQSEIDDLNGRIRAGEVENRAGDVVSEEVSEGLIREDGKFLYPVRDDIPIMLIDEAIPL</sequence>